<dbReference type="STRING" id="252514.A3224_00305"/>
<dbReference type="AlphaFoldDB" id="A0A143HI92"/>
<evidence type="ECO:0000313" key="1">
    <source>
        <dbReference type="EMBL" id="AMX01226.1"/>
    </source>
</evidence>
<dbReference type="EMBL" id="CP014864">
    <property type="protein sequence ID" value="AMX01226.1"/>
    <property type="molecule type" value="Genomic_DNA"/>
</dbReference>
<name>A0A143HI92_MICTH</name>
<protein>
    <submittedName>
        <fullName evidence="1">Uncharacterized protein</fullName>
    </submittedName>
</protein>
<dbReference type="KEGG" id="mthd:A3224_00305"/>
<dbReference type="RefSeq" id="WP_067149944.1">
    <property type="nucleotide sequence ID" value="NZ_JAPHQD010000003.1"/>
</dbReference>
<reference evidence="2" key="1">
    <citation type="submission" date="2016-03" db="EMBL/GenBank/DDBJ databases">
        <authorList>
            <person name="Lee Y.-S."/>
            <person name="Choi Y.-L."/>
        </authorList>
    </citation>
    <scope>NUCLEOTIDE SEQUENCE [LARGE SCALE GENOMIC DNA]</scope>
    <source>
        <strain evidence="2">DAU221</strain>
    </source>
</reference>
<dbReference type="Proteomes" id="UP000076077">
    <property type="component" value="Chromosome"/>
</dbReference>
<proteinExistence type="predicted"/>
<sequence length="292" mass="33556">MRNYIKYPPFRWREHKGQCIPRGPSFRWARMVTVRLTDCTLSLRLPRHAPRPGADSGEWRLLPRVYDLEGQDHSDREMPSQSWLYEGIIARAWAFYGPWFTGCKGNVHFSLVGLRLSQPNPQINFLHPRALETGALGYITACWGHEVYGNKAYYQAPLNWTPLQHLPLPAVRFDMRCVIQAGELKRFVFFPVGRDKLIKISFTCHQYATGTQEEIDARVSPEPMLELVENIISSLQVSLSPELQREVDAVREAYPDAAVSPDCPPLDWPAHVDRDGLTILPYDEKLYAQPVR</sequence>
<keyword evidence="2" id="KW-1185">Reference proteome</keyword>
<evidence type="ECO:0000313" key="2">
    <source>
        <dbReference type="Proteomes" id="UP000076077"/>
    </source>
</evidence>
<gene>
    <name evidence="1" type="ORF">A3224_00305</name>
</gene>
<accession>A0A143HI92</accession>
<organism evidence="1 2">
    <name type="scientific">Microbulbifer thermotolerans</name>
    <dbReference type="NCBI Taxonomy" id="252514"/>
    <lineage>
        <taxon>Bacteria</taxon>
        <taxon>Pseudomonadati</taxon>
        <taxon>Pseudomonadota</taxon>
        <taxon>Gammaproteobacteria</taxon>
        <taxon>Cellvibrionales</taxon>
        <taxon>Microbulbiferaceae</taxon>
        <taxon>Microbulbifer</taxon>
    </lineage>
</organism>